<dbReference type="Gene3D" id="1.20.5.1930">
    <property type="match status" value="1"/>
</dbReference>
<dbReference type="PANTHER" id="PTHR24421:SF63">
    <property type="entry name" value="SENSOR HISTIDINE KINASE DESK"/>
    <property type="match status" value="1"/>
</dbReference>
<dbReference type="CDD" id="cd16917">
    <property type="entry name" value="HATPase_UhpB-NarQ-NarX-like"/>
    <property type="match status" value="1"/>
</dbReference>
<name>A0A2B0LR30_BACCE</name>
<keyword evidence="4 9" id="KW-0418">Kinase</keyword>
<evidence type="ECO:0000256" key="3">
    <source>
        <dbReference type="ARBA" id="ARBA00022679"/>
    </source>
</evidence>
<keyword evidence="5" id="KW-0902">Two-component regulatory system</keyword>
<accession>A0A2B0LR30</accession>
<protein>
    <recommendedName>
        <fullName evidence="2">histidine kinase</fullName>
        <ecNumber evidence="2">2.7.13.3</ecNumber>
    </recommendedName>
</protein>
<evidence type="ECO:0000256" key="4">
    <source>
        <dbReference type="ARBA" id="ARBA00022777"/>
    </source>
</evidence>
<evidence type="ECO:0000256" key="6">
    <source>
        <dbReference type="SAM" id="Coils"/>
    </source>
</evidence>
<dbReference type="InterPro" id="IPR036890">
    <property type="entry name" value="HATPase_C_sf"/>
</dbReference>
<keyword evidence="3" id="KW-0808">Transferase</keyword>
<keyword evidence="6" id="KW-0175">Coiled coil</keyword>
<proteinExistence type="predicted"/>
<evidence type="ECO:0000256" key="5">
    <source>
        <dbReference type="ARBA" id="ARBA00023012"/>
    </source>
</evidence>
<dbReference type="Proteomes" id="UP000242656">
    <property type="component" value="Unassembled WGS sequence"/>
</dbReference>
<evidence type="ECO:0000256" key="7">
    <source>
        <dbReference type="SAM" id="Phobius"/>
    </source>
</evidence>
<dbReference type="GO" id="GO:0000155">
    <property type="term" value="F:phosphorelay sensor kinase activity"/>
    <property type="evidence" value="ECO:0007669"/>
    <property type="project" value="InterPro"/>
</dbReference>
<feature type="transmembrane region" description="Helical" evidence="7">
    <location>
        <begin position="64"/>
        <end position="91"/>
    </location>
</feature>
<evidence type="ECO:0000259" key="8">
    <source>
        <dbReference type="SMART" id="SM00387"/>
    </source>
</evidence>
<evidence type="ECO:0000256" key="2">
    <source>
        <dbReference type="ARBA" id="ARBA00012438"/>
    </source>
</evidence>
<organism evidence="9 10">
    <name type="scientific">Bacillus cereus</name>
    <dbReference type="NCBI Taxonomy" id="1396"/>
    <lineage>
        <taxon>Bacteria</taxon>
        <taxon>Bacillati</taxon>
        <taxon>Bacillota</taxon>
        <taxon>Bacilli</taxon>
        <taxon>Bacillales</taxon>
        <taxon>Bacillaceae</taxon>
        <taxon>Bacillus</taxon>
        <taxon>Bacillus cereus group</taxon>
    </lineage>
</organism>
<dbReference type="PANTHER" id="PTHR24421">
    <property type="entry name" value="NITRATE/NITRITE SENSOR PROTEIN NARX-RELATED"/>
    <property type="match status" value="1"/>
</dbReference>
<feature type="transmembrane region" description="Helical" evidence="7">
    <location>
        <begin position="38"/>
        <end position="58"/>
    </location>
</feature>
<dbReference type="RefSeq" id="WP_098492386.1">
    <property type="nucleotide sequence ID" value="NZ_NUWN01000097.1"/>
</dbReference>
<gene>
    <name evidence="9" type="ORF">COI93_21020</name>
</gene>
<dbReference type="SUPFAM" id="SSF55874">
    <property type="entry name" value="ATPase domain of HSP90 chaperone/DNA topoisomerase II/histidine kinase"/>
    <property type="match status" value="1"/>
</dbReference>
<dbReference type="SMART" id="SM00387">
    <property type="entry name" value="HATPase_c"/>
    <property type="match status" value="1"/>
</dbReference>
<dbReference type="EMBL" id="NUWN01000097">
    <property type="protein sequence ID" value="PFK31179.1"/>
    <property type="molecule type" value="Genomic_DNA"/>
</dbReference>
<dbReference type="InterPro" id="IPR011712">
    <property type="entry name" value="Sig_transdc_His_kin_sub3_dim/P"/>
</dbReference>
<evidence type="ECO:0000313" key="9">
    <source>
        <dbReference type="EMBL" id="PFK31179.1"/>
    </source>
</evidence>
<feature type="transmembrane region" description="Helical" evidence="7">
    <location>
        <begin position="103"/>
        <end position="124"/>
    </location>
</feature>
<keyword evidence="7" id="KW-0472">Membrane</keyword>
<dbReference type="GO" id="GO:0046983">
    <property type="term" value="F:protein dimerization activity"/>
    <property type="evidence" value="ECO:0007669"/>
    <property type="project" value="InterPro"/>
</dbReference>
<comment type="catalytic activity">
    <reaction evidence="1">
        <text>ATP + protein L-histidine = ADP + protein N-phospho-L-histidine.</text>
        <dbReference type="EC" id="2.7.13.3"/>
    </reaction>
</comment>
<dbReference type="GO" id="GO:0016020">
    <property type="term" value="C:membrane"/>
    <property type="evidence" value="ECO:0007669"/>
    <property type="project" value="InterPro"/>
</dbReference>
<feature type="coiled-coil region" evidence="6">
    <location>
        <begin position="148"/>
        <end position="182"/>
    </location>
</feature>
<dbReference type="InterPro" id="IPR003594">
    <property type="entry name" value="HATPase_dom"/>
</dbReference>
<evidence type="ECO:0000313" key="10">
    <source>
        <dbReference type="Proteomes" id="UP000242656"/>
    </source>
</evidence>
<sequence>MFKKIYPHDQIEKYLYLDIIFIVLLIYNVIRAETSINLFLKIVLLLLVLLFFYFELWYRDWRLLLSSLCSCVLFALLAIFIESWILLYGFVIGNLLGRAQSKLYIGIGTVGIAMMFFLVSSYTFGHPFSILKTSLLLAFILQLVQPFVIHIREKAKSLQKELSAANSQIERYIQEAERHRIARDLHDTLGQTLTMIKLKSELTIRLIEKNPPLAKQELNDILDTSRFALKQVRELVTDMKYISIESELNHLHELLHTAGIQFTIHANGNAPLLSNVAETMIALSIREAITNILRHSQADHCTIFQEMDTKWFQIKINDDGIGFQHESLGFGIQSIRERMKMLHGTVDIHTLKNYGTTIILKIPISTNLIKTN</sequence>
<feature type="domain" description="Histidine kinase/HSP90-like ATPase" evidence="8">
    <location>
        <begin position="276"/>
        <end position="366"/>
    </location>
</feature>
<dbReference type="Pfam" id="PF02518">
    <property type="entry name" value="HATPase_c"/>
    <property type="match status" value="1"/>
</dbReference>
<reference evidence="9 10" key="1">
    <citation type="submission" date="2017-09" db="EMBL/GenBank/DDBJ databases">
        <title>Large-scale bioinformatics analysis of Bacillus genomes uncovers conserved roles of natural products in bacterial physiology.</title>
        <authorList>
            <consortium name="Agbiome Team Llc"/>
            <person name="Bleich R.M."/>
            <person name="Grubbs K.J."/>
            <person name="Santa Maria K.C."/>
            <person name="Allen S.E."/>
            <person name="Farag S."/>
            <person name="Shank E.A."/>
            <person name="Bowers A."/>
        </authorList>
    </citation>
    <scope>NUCLEOTIDE SEQUENCE [LARGE SCALE GENOMIC DNA]</scope>
    <source>
        <strain evidence="9 10">AFS083043</strain>
    </source>
</reference>
<dbReference type="EC" id="2.7.13.3" evidence="2"/>
<evidence type="ECO:0000256" key="1">
    <source>
        <dbReference type="ARBA" id="ARBA00000085"/>
    </source>
</evidence>
<dbReference type="InterPro" id="IPR050482">
    <property type="entry name" value="Sensor_HK_TwoCompSys"/>
</dbReference>
<feature type="transmembrane region" description="Helical" evidence="7">
    <location>
        <begin position="14"/>
        <end position="31"/>
    </location>
</feature>
<keyword evidence="7" id="KW-1133">Transmembrane helix</keyword>
<dbReference type="Gene3D" id="3.30.565.10">
    <property type="entry name" value="Histidine kinase-like ATPase, C-terminal domain"/>
    <property type="match status" value="1"/>
</dbReference>
<comment type="caution">
    <text evidence="9">The sequence shown here is derived from an EMBL/GenBank/DDBJ whole genome shotgun (WGS) entry which is preliminary data.</text>
</comment>
<dbReference type="AlphaFoldDB" id="A0A2B0LR30"/>
<dbReference type="Pfam" id="PF07730">
    <property type="entry name" value="HisKA_3"/>
    <property type="match status" value="1"/>
</dbReference>
<keyword evidence="7" id="KW-0812">Transmembrane</keyword>